<dbReference type="RefSeq" id="WP_150000714.1">
    <property type="nucleotide sequence ID" value="NZ_BKCL01000006.1"/>
</dbReference>
<evidence type="ECO:0000313" key="3">
    <source>
        <dbReference type="Proteomes" id="UP000322084"/>
    </source>
</evidence>
<dbReference type="AlphaFoldDB" id="A0A5A7MT28"/>
<sequence>MPELTVDPRAYGFGWQNRPASDLRIASPAQIAQFNQDGYFLLEKAISPQWIEKLLAQIDPIEAGITDTTLTLEGERSFTYKADAITFVRNLVAHSDMVRDLVKSPVFRGIGHDLIGPDVRLYWDQAVYKKPEKARTFPWHQDNGYTLTDPQAYLTCWLALTDATMENGCPWVLPGLHKHGTLIHDSTPDGIQLRGATAPLMEKTAVCVPAKAGDMVVFSSLTPHKTGANTTSSIRKALIIQLMPDGLAFINEVGTRSIKNDPVLNMPILSHGAAC</sequence>
<accession>A0A5A7MT28</accession>
<dbReference type="PANTHER" id="PTHR20883">
    <property type="entry name" value="PHYTANOYL-COA DIOXYGENASE DOMAIN CONTAINING 1"/>
    <property type="match status" value="1"/>
</dbReference>
<dbReference type="EMBL" id="BKCL01000006">
    <property type="protein sequence ID" value="GEQ98403.1"/>
    <property type="molecule type" value="Genomic_DNA"/>
</dbReference>
<comment type="caution">
    <text evidence="2">The sequence shown here is derived from an EMBL/GenBank/DDBJ whole genome shotgun (WGS) entry which is preliminary data.</text>
</comment>
<gene>
    <name evidence="2" type="ORF">JCM17844_20400</name>
</gene>
<evidence type="ECO:0000256" key="1">
    <source>
        <dbReference type="ARBA" id="ARBA00001954"/>
    </source>
</evidence>
<proteinExistence type="predicted"/>
<reference evidence="2 3" key="1">
    <citation type="submission" date="2019-09" db="EMBL/GenBank/DDBJ databases">
        <title>NBRP : Genome information of microbial organism related human and environment.</title>
        <authorList>
            <person name="Hattori M."/>
            <person name="Oshima K."/>
            <person name="Inaba H."/>
            <person name="Suda W."/>
            <person name="Sakamoto M."/>
            <person name="Iino T."/>
            <person name="Kitahara M."/>
            <person name="Oshida Y."/>
            <person name="Iida T."/>
            <person name="Kudo T."/>
            <person name="Itoh T."/>
            <person name="Ohkuma M."/>
        </authorList>
    </citation>
    <scope>NUCLEOTIDE SEQUENCE [LARGE SCALE GENOMIC DNA]</scope>
    <source>
        <strain evidence="2 3">Hi-2</strain>
    </source>
</reference>
<protein>
    <submittedName>
        <fullName evidence="2">SnoK</fullName>
    </submittedName>
</protein>
<evidence type="ECO:0000313" key="2">
    <source>
        <dbReference type="EMBL" id="GEQ98403.1"/>
    </source>
</evidence>
<dbReference type="GO" id="GO:0005506">
    <property type="term" value="F:iron ion binding"/>
    <property type="evidence" value="ECO:0007669"/>
    <property type="project" value="UniProtKB-ARBA"/>
</dbReference>
<dbReference type="GO" id="GO:0016706">
    <property type="term" value="F:2-oxoglutarate-dependent dioxygenase activity"/>
    <property type="evidence" value="ECO:0007669"/>
    <property type="project" value="UniProtKB-ARBA"/>
</dbReference>
<dbReference type="Gene3D" id="2.60.120.620">
    <property type="entry name" value="q2cbj1_9rhob like domain"/>
    <property type="match status" value="1"/>
</dbReference>
<dbReference type="Pfam" id="PF05721">
    <property type="entry name" value="PhyH"/>
    <property type="match status" value="1"/>
</dbReference>
<comment type="cofactor">
    <cofactor evidence="1">
        <name>Fe(2+)</name>
        <dbReference type="ChEBI" id="CHEBI:29033"/>
    </cofactor>
</comment>
<dbReference type="SUPFAM" id="SSF51197">
    <property type="entry name" value="Clavaminate synthase-like"/>
    <property type="match status" value="1"/>
</dbReference>
<name>A0A5A7MT28_9PROT</name>
<dbReference type="PANTHER" id="PTHR20883:SF48">
    <property type="entry name" value="ECTOINE DIOXYGENASE"/>
    <property type="match status" value="1"/>
</dbReference>
<dbReference type="Proteomes" id="UP000322084">
    <property type="component" value="Unassembled WGS sequence"/>
</dbReference>
<organism evidence="2 3">
    <name type="scientific">Iodidimonas gelatinilytica</name>
    <dbReference type="NCBI Taxonomy" id="1236966"/>
    <lineage>
        <taxon>Bacteria</taxon>
        <taxon>Pseudomonadati</taxon>
        <taxon>Pseudomonadota</taxon>
        <taxon>Alphaproteobacteria</taxon>
        <taxon>Iodidimonadales</taxon>
        <taxon>Iodidimonadaceae</taxon>
        <taxon>Iodidimonas</taxon>
    </lineage>
</organism>
<dbReference type="InterPro" id="IPR008775">
    <property type="entry name" value="Phytyl_CoA_dOase-like"/>
</dbReference>